<keyword evidence="2" id="KW-1185">Reference proteome</keyword>
<evidence type="ECO:0000313" key="2">
    <source>
        <dbReference type="Proteomes" id="UP000788993"/>
    </source>
</evidence>
<name>A0A9P8NUF7_9ASCO</name>
<proteinExistence type="predicted"/>
<reference evidence="1" key="1">
    <citation type="journal article" date="2021" name="Open Biol.">
        <title>Shared evolutionary footprints suggest mitochondrial oxidative damage underlies multiple complex I losses in fungi.</title>
        <authorList>
            <person name="Schikora-Tamarit M.A."/>
            <person name="Marcet-Houben M."/>
            <person name="Nosek J."/>
            <person name="Gabaldon T."/>
        </authorList>
    </citation>
    <scope>NUCLEOTIDE SEQUENCE</scope>
    <source>
        <strain evidence="1">NCAIM Y.01608</strain>
    </source>
</reference>
<dbReference type="Proteomes" id="UP000788993">
    <property type="component" value="Unassembled WGS sequence"/>
</dbReference>
<gene>
    <name evidence="1" type="ORF">OGATHE_006281</name>
</gene>
<evidence type="ECO:0000313" key="1">
    <source>
        <dbReference type="EMBL" id="KAH3659397.1"/>
    </source>
</evidence>
<comment type="caution">
    <text evidence="1">The sequence shown here is derived from an EMBL/GenBank/DDBJ whole genome shotgun (WGS) entry which is preliminary data.</text>
</comment>
<accession>A0A9P8NUF7</accession>
<reference evidence="1" key="2">
    <citation type="submission" date="2021-01" db="EMBL/GenBank/DDBJ databases">
        <authorList>
            <person name="Schikora-Tamarit M.A."/>
        </authorList>
    </citation>
    <scope>NUCLEOTIDE SEQUENCE</scope>
    <source>
        <strain evidence="1">NCAIM Y.01608</strain>
    </source>
</reference>
<dbReference type="AlphaFoldDB" id="A0A9P8NUF7"/>
<sequence>MDTSLATGASWNNLESQNSGFCGDAAPEWWLVGVDEPWSSRSSESALRRCRRSSESAHFGVGVVRIQVWGVADEERVAEERGDHHDRVHSQRWQEPLRVNVAQNKHNWVHQDKSSVDEAEMDIQLRLVGGLHGEVRRGIVGLPEQSLCWSELCLEDRHTVHVMNLVSDRHHGAEVKGGRKRGGCVAVSFHVHGPDAVTGRDGHKQFNPISVHGKSGVERKNRKTRALNCMGTYIPKSAHHLVVARSPSKKSDLKNAVRNVAEKGKPGSVKQVVASIKFLLSIDPDRASKRSRKLF</sequence>
<dbReference type="EMBL" id="JAEUBD010001540">
    <property type="protein sequence ID" value="KAH3659397.1"/>
    <property type="molecule type" value="Genomic_DNA"/>
</dbReference>
<protein>
    <submittedName>
        <fullName evidence="1">Uncharacterized protein</fullName>
    </submittedName>
</protein>
<organism evidence="1 2">
    <name type="scientific">Ogataea polymorpha</name>
    <dbReference type="NCBI Taxonomy" id="460523"/>
    <lineage>
        <taxon>Eukaryota</taxon>
        <taxon>Fungi</taxon>
        <taxon>Dikarya</taxon>
        <taxon>Ascomycota</taxon>
        <taxon>Saccharomycotina</taxon>
        <taxon>Pichiomycetes</taxon>
        <taxon>Pichiales</taxon>
        <taxon>Pichiaceae</taxon>
        <taxon>Ogataea</taxon>
    </lineage>
</organism>